<reference evidence="1 2" key="1">
    <citation type="journal article" date="2014" name="Genome Announc.">
        <title>Complete Genome Sequences of Fish Pathogenic Weissella ceti Strains WS74 and WS105.</title>
        <authorList>
            <person name="Figueiredo H.C."/>
            <person name="Leal C.A."/>
            <person name="Dorella F.A."/>
            <person name="Carvalho A.F."/>
            <person name="Soares S.C."/>
            <person name="Pereira F.L."/>
            <person name="Azevedo V.A."/>
        </authorList>
    </citation>
    <scope>NUCLEOTIDE SEQUENCE [LARGE SCALE GENOMIC DNA]</scope>
    <source>
        <strain evidence="1 2">WS74</strain>
    </source>
</reference>
<gene>
    <name evidence="1" type="ORF">WS74_0591</name>
</gene>
<dbReference type="SUPFAM" id="SSF111126">
    <property type="entry name" value="Ligand-binding domain in the NO signalling and Golgi transport"/>
    <property type="match status" value="1"/>
</dbReference>
<dbReference type="InterPro" id="IPR024096">
    <property type="entry name" value="NO_sig/Golgi_transp_ligand-bd"/>
</dbReference>
<dbReference type="AlphaFoldDB" id="A0A075TVE2"/>
<accession>A0A075TVE2</accession>
<dbReference type="Pfam" id="PF10702">
    <property type="entry name" value="DUF2507"/>
    <property type="match status" value="1"/>
</dbReference>
<sequence length="139" mass="15401">MPDSLNATFPLEVLRDRLIPTLFQENQAEITYWAGKSLALTETFGSETEIMDFFTTAGFGYLEVVKTATTHSEWRLSGDIVDARVLNATDASFSLEAGFLAQALETLFDRPVEVTSELSRKKDSVTLQALIGEANNDFI</sequence>
<organism evidence="1 2">
    <name type="scientific">Weissella ceti</name>
    <dbReference type="NCBI Taxonomy" id="759620"/>
    <lineage>
        <taxon>Bacteria</taxon>
        <taxon>Bacillati</taxon>
        <taxon>Bacillota</taxon>
        <taxon>Bacilli</taxon>
        <taxon>Lactobacillales</taxon>
        <taxon>Lactobacillaceae</taxon>
        <taxon>Weissella</taxon>
    </lineage>
</organism>
<dbReference type="RefSeq" id="WP_009765311.1">
    <property type="nucleotide sequence ID" value="NZ_CP009223.1"/>
</dbReference>
<dbReference type="InterPro" id="IPR019642">
    <property type="entry name" value="DUF2507"/>
</dbReference>
<dbReference type="OrthoDB" id="2965348at2"/>
<dbReference type="Gene3D" id="3.30.1380.20">
    <property type="entry name" value="Trafficking protein particle complex subunit 3"/>
    <property type="match status" value="1"/>
</dbReference>
<dbReference type="EMBL" id="CP009223">
    <property type="protein sequence ID" value="AIM62843.1"/>
    <property type="molecule type" value="Genomic_DNA"/>
</dbReference>
<dbReference type="STRING" id="759620.WS105_0588"/>
<dbReference type="Proteomes" id="UP000029079">
    <property type="component" value="Chromosome"/>
</dbReference>
<dbReference type="KEGG" id="wce:WS08_0590"/>
<dbReference type="KEGG" id="wci:WS105_0588"/>
<proteinExistence type="predicted"/>
<evidence type="ECO:0000313" key="2">
    <source>
        <dbReference type="Proteomes" id="UP000029079"/>
    </source>
</evidence>
<evidence type="ECO:0000313" key="1">
    <source>
        <dbReference type="EMBL" id="AIM62843.1"/>
    </source>
</evidence>
<reference evidence="2" key="2">
    <citation type="submission" date="2014-08" db="EMBL/GenBank/DDBJ databases">
        <title>Complete genome of Weissella ceti strain WS74 isolated from diseased rainbow trout in Brazil.</title>
        <authorList>
            <person name="Figueiredo H.C.P."/>
            <person name="Leal C.A.G."/>
            <person name="Pereira F.L."/>
            <person name="Soares S.C."/>
            <person name="Dorella F.A."/>
            <person name="Carvalho A.F."/>
            <person name="Azevedo V.A.C."/>
        </authorList>
    </citation>
    <scope>NUCLEOTIDE SEQUENCE [LARGE SCALE GENOMIC DNA]</scope>
    <source>
        <strain evidence="2">WS74</strain>
    </source>
</reference>
<dbReference type="KEGG" id="wct:WS74_0591"/>
<keyword evidence="2" id="KW-1185">Reference proteome</keyword>
<dbReference type="PATRIC" id="fig|759620.7.peg.571"/>
<name>A0A075TVE2_9LACO</name>
<protein>
    <submittedName>
        <fullName evidence="1">Putative YslB protein</fullName>
    </submittedName>
</protein>